<keyword evidence="2" id="KW-1185">Reference proteome</keyword>
<sequence length="110" mass="12056">MPCLAVADACHCRARRYRTFFNVPASMCHLNIPLFYVVGSIAFGRRGTAALAIVATLPPSELLLTSWLALTDSVIDKVIFEFVSNLARGADSPWRPGLEKSKQFVVSSRA</sequence>
<accession>A0A2J6PNS8</accession>
<protein>
    <submittedName>
        <fullName evidence="1">Uncharacterized protein</fullName>
    </submittedName>
</protein>
<name>A0A2J6PNS8_9HELO</name>
<organism evidence="1 2">
    <name type="scientific">Hyaloscypha hepaticicola</name>
    <dbReference type="NCBI Taxonomy" id="2082293"/>
    <lineage>
        <taxon>Eukaryota</taxon>
        <taxon>Fungi</taxon>
        <taxon>Dikarya</taxon>
        <taxon>Ascomycota</taxon>
        <taxon>Pezizomycotina</taxon>
        <taxon>Leotiomycetes</taxon>
        <taxon>Helotiales</taxon>
        <taxon>Hyaloscyphaceae</taxon>
        <taxon>Hyaloscypha</taxon>
    </lineage>
</organism>
<reference evidence="1 2" key="1">
    <citation type="submission" date="2016-05" db="EMBL/GenBank/DDBJ databases">
        <title>A degradative enzymes factory behind the ericoid mycorrhizal symbiosis.</title>
        <authorList>
            <consortium name="DOE Joint Genome Institute"/>
            <person name="Martino E."/>
            <person name="Morin E."/>
            <person name="Grelet G."/>
            <person name="Kuo A."/>
            <person name="Kohler A."/>
            <person name="Daghino S."/>
            <person name="Barry K."/>
            <person name="Choi C."/>
            <person name="Cichocki N."/>
            <person name="Clum A."/>
            <person name="Copeland A."/>
            <person name="Hainaut M."/>
            <person name="Haridas S."/>
            <person name="Labutti K."/>
            <person name="Lindquist E."/>
            <person name="Lipzen A."/>
            <person name="Khouja H.-R."/>
            <person name="Murat C."/>
            <person name="Ohm R."/>
            <person name="Olson A."/>
            <person name="Spatafora J."/>
            <person name="Veneault-Fourrey C."/>
            <person name="Henrissat B."/>
            <person name="Grigoriev I."/>
            <person name="Martin F."/>
            <person name="Perotto S."/>
        </authorList>
    </citation>
    <scope>NUCLEOTIDE SEQUENCE [LARGE SCALE GENOMIC DNA]</scope>
    <source>
        <strain evidence="1 2">UAMH 7357</strain>
    </source>
</reference>
<evidence type="ECO:0000313" key="1">
    <source>
        <dbReference type="EMBL" id="PMD15680.1"/>
    </source>
</evidence>
<dbReference type="EMBL" id="KZ613511">
    <property type="protein sequence ID" value="PMD15680.1"/>
    <property type="molecule type" value="Genomic_DNA"/>
</dbReference>
<dbReference type="Proteomes" id="UP000235672">
    <property type="component" value="Unassembled WGS sequence"/>
</dbReference>
<dbReference type="AlphaFoldDB" id="A0A2J6PNS8"/>
<evidence type="ECO:0000313" key="2">
    <source>
        <dbReference type="Proteomes" id="UP000235672"/>
    </source>
</evidence>
<proteinExistence type="predicted"/>
<gene>
    <name evidence="1" type="ORF">NA56DRAFT_709564</name>
</gene>